<evidence type="ECO:0000313" key="2">
    <source>
        <dbReference type="Proteomes" id="UP000598146"/>
    </source>
</evidence>
<proteinExistence type="predicted"/>
<protein>
    <submittedName>
        <fullName evidence="1">Uncharacterized protein</fullName>
    </submittedName>
</protein>
<comment type="caution">
    <text evidence="1">The sequence shown here is derived from an EMBL/GenBank/DDBJ whole genome shotgun (WGS) entry which is preliminary data.</text>
</comment>
<organism evidence="1 2">
    <name type="scientific">Actinoplanes aureus</name>
    <dbReference type="NCBI Taxonomy" id="2792083"/>
    <lineage>
        <taxon>Bacteria</taxon>
        <taxon>Bacillati</taxon>
        <taxon>Actinomycetota</taxon>
        <taxon>Actinomycetes</taxon>
        <taxon>Micromonosporales</taxon>
        <taxon>Micromonosporaceae</taxon>
        <taxon>Actinoplanes</taxon>
    </lineage>
</organism>
<keyword evidence="2" id="KW-1185">Reference proteome</keyword>
<dbReference type="Proteomes" id="UP000598146">
    <property type="component" value="Unassembled WGS sequence"/>
</dbReference>
<dbReference type="EMBL" id="JADQTO010000033">
    <property type="protein sequence ID" value="MBG0568028.1"/>
    <property type="molecule type" value="Genomic_DNA"/>
</dbReference>
<dbReference type="RefSeq" id="WP_196419803.1">
    <property type="nucleotide sequence ID" value="NZ_JADQTO010000033.1"/>
</dbReference>
<reference evidence="1" key="1">
    <citation type="submission" date="2020-11" db="EMBL/GenBank/DDBJ databases">
        <title>Isolation and identification of active actinomycetes.</title>
        <authorList>
            <person name="Sun X."/>
        </authorList>
    </citation>
    <scope>NUCLEOTIDE SEQUENCE</scope>
    <source>
        <strain evidence="1">NEAU-A11</strain>
    </source>
</reference>
<sequence length="66" mass="7134">MKIRAFFCARNALWKVADAENLIRPVHSHLVAGADCSDRTTTALDVNADAIADSTARFAFNTTAIP</sequence>
<name>A0A931CIN0_9ACTN</name>
<accession>A0A931CIN0</accession>
<gene>
    <name evidence="1" type="ORF">I4J89_42010</name>
</gene>
<evidence type="ECO:0000313" key="1">
    <source>
        <dbReference type="EMBL" id="MBG0568028.1"/>
    </source>
</evidence>
<dbReference type="AlphaFoldDB" id="A0A931CIN0"/>